<keyword evidence="2" id="KW-0808">Transferase</keyword>
<dbReference type="Proteomes" id="UP000554482">
    <property type="component" value="Unassembled WGS sequence"/>
</dbReference>
<organism evidence="2 3">
    <name type="scientific">Thalictrum thalictroides</name>
    <name type="common">Rue-anemone</name>
    <name type="synonym">Anemone thalictroides</name>
    <dbReference type="NCBI Taxonomy" id="46969"/>
    <lineage>
        <taxon>Eukaryota</taxon>
        <taxon>Viridiplantae</taxon>
        <taxon>Streptophyta</taxon>
        <taxon>Embryophyta</taxon>
        <taxon>Tracheophyta</taxon>
        <taxon>Spermatophyta</taxon>
        <taxon>Magnoliopsida</taxon>
        <taxon>Ranunculales</taxon>
        <taxon>Ranunculaceae</taxon>
        <taxon>Thalictroideae</taxon>
        <taxon>Thalictrum</taxon>
    </lineage>
</organism>
<dbReference type="GO" id="GO:0016301">
    <property type="term" value="F:kinase activity"/>
    <property type="evidence" value="ECO:0007669"/>
    <property type="project" value="UniProtKB-KW"/>
</dbReference>
<gene>
    <name evidence="2" type="ORF">FRX31_024773</name>
</gene>
<protein>
    <submittedName>
        <fullName evidence="2">Snf1 kinase-like protein</fullName>
    </submittedName>
</protein>
<dbReference type="EMBL" id="JABWDY010030404">
    <property type="protein sequence ID" value="KAF5185646.1"/>
    <property type="molecule type" value="Genomic_DNA"/>
</dbReference>
<evidence type="ECO:0000259" key="1">
    <source>
        <dbReference type="PROSITE" id="PS50030"/>
    </source>
</evidence>
<name>A0A7J6VKJ3_THATH</name>
<dbReference type="PROSITE" id="PS50030">
    <property type="entry name" value="UBA"/>
    <property type="match status" value="1"/>
</dbReference>
<evidence type="ECO:0000313" key="3">
    <source>
        <dbReference type="Proteomes" id="UP000554482"/>
    </source>
</evidence>
<dbReference type="OrthoDB" id="193931at2759"/>
<sequence>MVVLKGKVVICIFIRKIVAFLVDMVLLVLKFHKINEIIVQDVIRMGFDMNHLIKCLCNRVENEATVAYYLKFDYQFQLTGGGYLGAEFQKTTELSRVTPSFAQFLSLLLIHLNRLPFSFSHSQFEDLVFVVSVICFLLYIDFEGDGK</sequence>
<dbReference type="CDD" id="cd14335">
    <property type="entry name" value="UBA_SnRK1_plant"/>
    <property type="match status" value="1"/>
</dbReference>
<proteinExistence type="predicted"/>
<dbReference type="AlphaFoldDB" id="A0A7J6VKJ3"/>
<feature type="domain" description="UBA" evidence="1">
    <location>
        <begin position="33"/>
        <end position="73"/>
    </location>
</feature>
<dbReference type="InterPro" id="IPR015940">
    <property type="entry name" value="UBA"/>
</dbReference>
<keyword evidence="3" id="KW-1185">Reference proteome</keyword>
<evidence type="ECO:0000313" key="2">
    <source>
        <dbReference type="EMBL" id="KAF5185646.1"/>
    </source>
</evidence>
<comment type="caution">
    <text evidence="2">The sequence shown here is derived from an EMBL/GenBank/DDBJ whole genome shotgun (WGS) entry which is preliminary data.</text>
</comment>
<reference evidence="2 3" key="1">
    <citation type="submission" date="2020-06" db="EMBL/GenBank/DDBJ databases">
        <title>Transcriptomic and genomic resources for Thalictrum thalictroides and T. hernandezii: Facilitating candidate gene discovery in an emerging model plant lineage.</title>
        <authorList>
            <person name="Arias T."/>
            <person name="Riano-Pachon D.M."/>
            <person name="Di Stilio V.S."/>
        </authorList>
    </citation>
    <scope>NUCLEOTIDE SEQUENCE [LARGE SCALE GENOMIC DNA]</scope>
    <source>
        <strain evidence="3">cv. WT478/WT964</strain>
        <tissue evidence="2">Leaves</tissue>
    </source>
</reference>
<accession>A0A7J6VKJ3</accession>
<keyword evidence="2" id="KW-0418">Kinase</keyword>